<evidence type="ECO:0000256" key="7">
    <source>
        <dbReference type="ARBA" id="ARBA00022989"/>
    </source>
</evidence>
<feature type="transmembrane region" description="Helical" evidence="9">
    <location>
        <begin position="47"/>
        <end position="67"/>
    </location>
</feature>
<keyword evidence="11" id="KW-1185">Reference proteome</keyword>
<keyword evidence="5 9" id="KW-0812">Transmembrane</keyword>
<proteinExistence type="inferred from homology"/>
<dbReference type="GO" id="GO:0051260">
    <property type="term" value="P:protein homooligomerization"/>
    <property type="evidence" value="ECO:0007669"/>
    <property type="project" value="UniProtKB-ARBA"/>
</dbReference>
<keyword evidence="3" id="KW-0813">Transport</keyword>
<dbReference type="EMBL" id="JBFOLK010000008">
    <property type="protein sequence ID" value="KAL2491961.1"/>
    <property type="molecule type" value="Genomic_DNA"/>
</dbReference>
<dbReference type="Proteomes" id="UP001604336">
    <property type="component" value="Unassembled WGS sequence"/>
</dbReference>
<feature type="transmembrane region" description="Helical" evidence="9">
    <location>
        <begin position="16"/>
        <end position="40"/>
    </location>
</feature>
<organism evidence="10 11">
    <name type="scientific">Abeliophyllum distichum</name>
    <dbReference type="NCBI Taxonomy" id="126358"/>
    <lineage>
        <taxon>Eukaryota</taxon>
        <taxon>Viridiplantae</taxon>
        <taxon>Streptophyta</taxon>
        <taxon>Embryophyta</taxon>
        <taxon>Tracheophyta</taxon>
        <taxon>Spermatophyta</taxon>
        <taxon>Magnoliopsida</taxon>
        <taxon>eudicotyledons</taxon>
        <taxon>Gunneridae</taxon>
        <taxon>Pentapetalae</taxon>
        <taxon>asterids</taxon>
        <taxon>lamiids</taxon>
        <taxon>Lamiales</taxon>
        <taxon>Oleaceae</taxon>
        <taxon>Forsythieae</taxon>
        <taxon>Abeliophyllum</taxon>
    </lineage>
</organism>
<keyword evidence="7 9" id="KW-1133">Transmembrane helix</keyword>
<dbReference type="Pfam" id="PF03083">
    <property type="entry name" value="MtN3_slv"/>
    <property type="match status" value="1"/>
</dbReference>
<evidence type="ECO:0000256" key="4">
    <source>
        <dbReference type="ARBA" id="ARBA00022597"/>
    </source>
</evidence>
<sequence>MAITLAVFEGDSRRTFVGVLCATFTIAMYAAPLSVVRIVIQTKSIEYMPFLLSFSLLVNATVWFTFAMLLKDYYILVPNTVGIVLGSLQLLVYFMYKKMSSSSMAGDTKEGTEMHDLEQSTKLKLNNENIV</sequence>
<evidence type="ECO:0000256" key="6">
    <source>
        <dbReference type="ARBA" id="ARBA00022737"/>
    </source>
</evidence>
<protein>
    <submittedName>
        <fullName evidence="10">Bidirectional sugar transporter SWEET1</fullName>
    </submittedName>
</protein>
<keyword evidence="6" id="KW-0677">Repeat</keyword>
<dbReference type="GO" id="GO:0012505">
    <property type="term" value="C:endomembrane system"/>
    <property type="evidence" value="ECO:0007669"/>
    <property type="project" value="UniProtKB-SubCell"/>
</dbReference>
<evidence type="ECO:0000256" key="8">
    <source>
        <dbReference type="ARBA" id="ARBA00023136"/>
    </source>
</evidence>
<dbReference type="InterPro" id="IPR047664">
    <property type="entry name" value="SWEET"/>
</dbReference>
<gene>
    <name evidence="10" type="ORF">Adt_27589</name>
</gene>
<evidence type="ECO:0000256" key="9">
    <source>
        <dbReference type="SAM" id="Phobius"/>
    </source>
</evidence>
<feature type="transmembrane region" description="Helical" evidence="9">
    <location>
        <begin position="73"/>
        <end position="96"/>
    </location>
</feature>
<reference evidence="11" key="1">
    <citation type="submission" date="2024-07" db="EMBL/GenBank/DDBJ databases">
        <title>Two chromosome-level genome assemblies of Korean endemic species Abeliophyllum distichum and Forsythia ovata (Oleaceae).</title>
        <authorList>
            <person name="Jang H."/>
        </authorList>
    </citation>
    <scope>NUCLEOTIDE SEQUENCE [LARGE SCALE GENOMIC DNA]</scope>
</reference>
<evidence type="ECO:0000313" key="11">
    <source>
        <dbReference type="Proteomes" id="UP001604336"/>
    </source>
</evidence>
<evidence type="ECO:0000313" key="10">
    <source>
        <dbReference type="EMBL" id="KAL2491961.1"/>
    </source>
</evidence>
<keyword evidence="8 9" id="KW-0472">Membrane</keyword>
<keyword evidence="4 10" id="KW-0762">Sugar transport</keyword>
<dbReference type="PANTHER" id="PTHR10791">
    <property type="entry name" value="RAG1-ACTIVATING PROTEIN 1"/>
    <property type="match status" value="1"/>
</dbReference>
<accession>A0ABD1RU60</accession>
<dbReference type="PANTHER" id="PTHR10791:SF142">
    <property type="entry name" value="BIDIRECTIONAL SUGAR TRANSPORTER SWEET16"/>
    <property type="match status" value="1"/>
</dbReference>
<evidence type="ECO:0000256" key="3">
    <source>
        <dbReference type="ARBA" id="ARBA00022448"/>
    </source>
</evidence>
<comment type="subcellular location">
    <subcellularLocation>
        <location evidence="1">Endomembrane system</location>
        <topology evidence="1">Multi-pass membrane protein</topology>
    </subcellularLocation>
</comment>
<evidence type="ECO:0000256" key="5">
    <source>
        <dbReference type="ARBA" id="ARBA00022692"/>
    </source>
</evidence>
<dbReference type="Gene3D" id="1.20.1280.290">
    <property type="match status" value="1"/>
</dbReference>
<dbReference type="InterPro" id="IPR004316">
    <property type="entry name" value="SWEET_rpt"/>
</dbReference>
<dbReference type="FunFam" id="1.20.1280.290:FF:000002">
    <property type="entry name" value="Bidirectional sugar transporter SWEET"/>
    <property type="match status" value="1"/>
</dbReference>
<name>A0ABD1RU60_9LAMI</name>
<comment type="similarity">
    <text evidence="2">Belongs to the SWEET sugar transporter family.</text>
</comment>
<dbReference type="AlphaFoldDB" id="A0ABD1RU60"/>
<comment type="caution">
    <text evidence="10">The sequence shown here is derived from an EMBL/GenBank/DDBJ whole genome shotgun (WGS) entry which is preliminary data.</text>
</comment>
<evidence type="ECO:0000256" key="2">
    <source>
        <dbReference type="ARBA" id="ARBA00007809"/>
    </source>
</evidence>
<evidence type="ECO:0000256" key="1">
    <source>
        <dbReference type="ARBA" id="ARBA00004127"/>
    </source>
</evidence>